<evidence type="ECO:0000313" key="2">
    <source>
        <dbReference type="EMBL" id="RIV81950.1"/>
    </source>
</evidence>
<proteinExistence type="predicted"/>
<dbReference type="PANTHER" id="PTHR42870:SF7">
    <property type="entry name" value="ACETYL-COA C-ACETYLTRANSFERASE (ACETOACETYL-COA THIOLASE) (ACAB-3)"/>
    <property type="match status" value="1"/>
</dbReference>
<evidence type="ECO:0000313" key="3">
    <source>
        <dbReference type="Proteomes" id="UP000265366"/>
    </source>
</evidence>
<dbReference type="GO" id="GO:0003988">
    <property type="term" value="F:acetyl-CoA C-acyltransferase activity"/>
    <property type="evidence" value="ECO:0007669"/>
    <property type="project" value="UniProtKB-ARBA"/>
</dbReference>
<dbReference type="InterPro" id="IPR016039">
    <property type="entry name" value="Thiolase-like"/>
</dbReference>
<dbReference type="Gene3D" id="3.40.47.10">
    <property type="match status" value="1"/>
</dbReference>
<dbReference type="PIRSF" id="PIRSF000429">
    <property type="entry name" value="Ac-CoA_Ac_transf"/>
    <property type="match status" value="1"/>
</dbReference>
<dbReference type="Pfam" id="PF22691">
    <property type="entry name" value="Thiolase_C_1"/>
    <property type="match status" value="1"/>
</dbReference>
<dbReference type="EMBL" id="QXFM01000126">
    <property type="protein sequence ID" value="RIV81950.1"/>
    <property type="molecule type" value="Genomic_DNA"/>
</dbReference>
<keyword evidence="3" id="KW-1185">Reference proteome</keyword>
<keyword evidence="2" id="KW-0012">Acyltransferase</keyword>
<keyword evidence="2" id="KW-0808">Transferase</keyword>
<name>A0A3A1P4Y6_9SPHN</name>
<accession>A0A3A1P4Y6</accession>
<organism evidence="2 3">
    <name type="scientific">Aurantiacibacter xanthus</name>
    <dbReference type="NCBI Taxonomy" id="1784712"/>
    <lineage>
        <taxon>Bacteria</taxon>
        <taxon>Pseudomonadati</taxon>
        <taxon>Pseudomonadota</taxon>
        <taxon>Alphaproteobacteria</taxon>
        <taxon>Sphingomonadales</taxon>
        <taxon>Erythrobacteraceae</taxon>
        <taxon>Aurantiacibacter</taxon>
    </lineage>
</organism>
<feature type="domain" description="Thiolase C-terminal" evidence="1">
    <location>
        <begin position="246"/>
        <end position="382"/>
    </location>
</feature>
<dbReference type="Proteomes" id="UP000265366">
    <property type="component" value="Unassembled WGS sequence"/>
</dbReference>
<dbReference type="AlphaFoldDB" id="A0A3A1P4Y6"/>
<reference evidence="2 3" key="1">
    <citation type="submission" date="2018-08" db="EMBL/GenBank/DDBJ databases">
        <title>Erythrobacter zhengii sp.nov., a bacterium isolated from deep-sea sediment.</title>
        <authorList>
            <person name="Fang C."/>
            <person name="Wu Y.-H."/>
            <person name="Sun C."/>
            <person name="Wang H."/>
            <person name="Cheng H."/>
            <person name="Meng F.-X."/>
            <person name="Wang C.-S."/>
            <person name="Xu X.-W."/>
        </authorList>
    </citation>
    <scope>NUCLEOTIDE SEQUENCE [LARGE SCALE GENOMIC DNA]</scope>
    <source>
        <strain evidence="2 3">CCTCC AB 2015396</strain>
    </source>
</reference>
<protein>
    <submittedName>
        <fullName evidence="2">Propanoyl-CoA acyltransferase</fullName>
    </submittedName>
</protein>
<dbReference type="SUPFAM" id="SSF53901">
    <property type="entry name" value="Thiolase-like"/>
    <property type="match status" value="2"/>
</dbReference>
<dbReference type="PANTHER" id="PTHR42870">
    <property type="entry name" value="ACETYL-COA C-ACETYLTRANSFERASE"/>
    <property type="match status" value="1"/>
</dbReference>
<sequence length="383" mass="40300">MGHHVAIVGVGQTHHARRRTDVSQAGLVREAVDRALADANLEMGDIDTVVVASGPVLFGAVNHPELWVANAIGAKGKPIFRVTSGGGAGFAGALAGYYQVAGGYAGRTLVVAYDKLSEGPLQYSISTLYDPFWGREFAVGIMGFSAAYWRARMDALGHTEEAAAMVSVKNRRNAIANPYAHMKKEVTVDDVLNSKPLCWPIKLLDVPPISDGAAAIVLSNEKLAAKSTQKPAFINGIAYCCEADNAAERSLMLSEPLALAAKKVYRAAGITNPRRQFDVVEVQEPYSCFELNYYESLGLCPPGEAAQLVASGATDLDGDIPVNPSGGCMGANPIGAVGVVRLIEGATQVMGRNESNQIKDAKLALVQSGGGWANLRGCAVLSA</sequence>
<dbReference type="CDD" id="cd00829">
    <property type="entry name" value="SCP-x_thiolase"/>
    <property type="match status" value="1"/>
</dbReference>
<dbReference type="InterPro" id="IPR002155">
    <property type="entry name" value="Thiolase"/>
</dbReference>
<dbReference type="InterPro" id="IPR055140">
    <property type="entry name" value="Thiolase_C_2"/>
</dbReference>
<evidence type="ECO:0000259" key="1">
    <source>
        <dbReference type="Pfam" id="PF22691"/>
    </source>
</evidence>
<gene>
    <name evidence="2" type="ORF">D2V17_16290</name>
</gene>
<comment type="caution">
    <text evidence="2">The sequence shown here is derived from an EMBL/GenBank/DDBJ whole genome shotgun (WGS) entry which is preliminary data.</text>
</comment>
<dbReference type="OrthoDB" id="9790314at2"/>
<dbReference type="RefSeq" id="WP_119593961.1">
    <property type="nucleotide sequence ID" value="NZ_QXFM01000126.1"/>
</dbReference>